<accession>X6LFB2</accession>
<feature type="non-terminal residue" evidence="1">
    <location>
        <position position="1"/>
    </location>
</feature>
<evidence type="ECO:0000313" key="1">
    <source>
        <dbReference type="EMBL" id="ETO00056.1"/>
    </source>
</evidence>
<dbReference type="EMBL" id="ASPP01042118">
    <property type="protein sequence ID" value="ETO00056.1"/>
    <property type="molecule type" value="Genomic_DNA"/>
</dbReference>
<keyword evidence="2" id="KW-1185">Reference proteome</keyword>
<protein>
    <submittedName>
        <fullName evidence="1">Uncharacterized protein</fullName>
    </submittedName>
</protein>
<name>X6LFB2_RETFI</name>
<dbReference type="AlphaFoldDB" id="X6LFB2"/>
<comment type="caution">
    <text evidence="1">The sequence shown here is derived from an EMBL/GenBank/DDBJ whole genome shotgun (WGS) entry which is preliminary data.</text>
</comment>
<reference evidence="1 2" key="1">
    <citation type="journal article" date="2013" name="Curr. Biol.">
        <title>The Genome of the Foraminiferan Reticulomyxa filosa.</title>
        <authorList>
            <person name="Glockner G."/>
            <person name="Hulsmann N."/>
            <person name="Schleicher M."/>
            <person name="Noegel A.A."/>
            <person name="Eichinger L."/>
            <person name="Gallinger C."/>
            <person name="Pawlowski J."/>
            <person name="Sierra R."/>
            <person name="Euteneuer U."/>
            <person name="Pillet L."/>
            <person name="Moustafa A."/>
            <person name="Platzer M."/>
            <person name="Groth M."/>
            <person name="Szafranski K."/>
            <person name="Schliwa M."/>
        </authorList>
    </citation>
    <scope>NUCLEOTIDE SEQUENCE [LARGE SCALE GENOMIC DNA]</scope>
</reference>
<dbReference type="Proteomes" id="UP000023152">
    <property type="component" value="Unassembled WGS sequence"/>
</dbReference>
<sequence>LTIVPTSFSSQKKKEVNKLCIILLLFFSFELQYQNILIKMKKQTFEELFCQNYYCLKWKDIQKTRNENVRFELVNMEDNIIKSDKDVKRKFKKTNLHFNNWKNENS</sequence>
<gene>
    <name evidence="1" type="ORF">RFI_37403</name>
</gene>
<evidence type="ECO:0000313" key="2">
    <source>
        <dbReference type="Proteomes" id="UP000023152"/>
    </source>
</evidence>
<proteinExistence type="predicted"/>
<organism evidence="1 2">
    <name type="scientific">Reticulomyxa filosa</name>
    <dbReference type="NCBI Taxonomy" id="46433"/>
    <lineage>
        <taxon>Eukaryota</taxon>
        <taxon>Sar</taxon>
        <taxon>Rhizaria</taxon>
        <taxon>Retaria</taxon>
        <taxon>Foraminifera</taxon>
        <taxon>Monothalamids</taxon>
        <taxon>Reticulomyxidae</taxon>
        <taxon>Reticulomyxa</taxon>
    </lineage>
</organism>